<dbReference type="Pfam" id="PF01041">
    <property type="entry name" value="DegT_DnrJ_EryC1"/>
    <property type="match status" value="1"/>
</dbReference>
<organism evidence="4">
    <name type="scientific">Hellea balneolensis</name>
    <dbReference type="NCBI Taxonomy" id="287478"/>
    <lineage>
        <taxon>Bacteria</taxon>
        <taxon>Pseudomonadati</taxon>
        <taxon>Pseudomonadota</taxon>
        <taxon>Alphaproteobacteria</taxon>
        <taxon>Maricaulales</taxon>
        <taxon>Robiginitomaculaceae</taxon>
        <taxon>Hellea</taxon>
    </lineage>
</organism>
<dbReference type="PIRSF" id="PIRSF000390">
    <property type="entry name" value="PLP_StrS"/>
    <property type="match status" value="1"/>
</dbReference>
<dbReference type="CDD" id="cd00616">
    <property type="entry name" value="AHBA_syn"/>
    <property type="match status" value="1"/>
</dbReference>
<comment type="similarity">
    <text evidence="3">Belongs to the DegT/DnrJ/EryC1 family.</text>
</comment>
<dbReference type="InterPro" id="IPR015424">
    <property type="entry name" value="PyrdxlP-dep_Trfase"/>
</dbReference>
<keyword evidence="4" id="KW-0032">Aminotransferase</keyword>
<sequence length="374" mass="40824">MDFIDLKTQKARIADKINTAIATVLDHGQYIMGPEVRALETALCAFGGADHVVACANGTDAIILPLMAWGVGPGDAVFCPSFTYVATAEAIALLGATPVFVDIDRETYNMCPQSLEQAITQIASNENLDAKAVITVDLFGRPANYPAISKLAKAHELKLISDSAQGFGCTLGAYHPLHWADVTTTSFFPAKPLGCYGDGGAILTNDRDLAEALDSLRIHGKGTDKYDNVRIGMNSRLDSIQAAILIEKLKIFPEEIKDRMRIGKRYSDKLGGLVQRVPTLADDEQSTWAIYTIEVDDRDRFAKFMGERNIPTPAYYPKPVHLQSAYTHYPVVGNSLTNTESASAKVISLPMHAYLDVDTQDKIIDAIQSWTNQP</sequence>
<gene>
    <name evidence="4" type="ORF">ENJ42_10115</name>
</gene>
<keyword evidence="4" id="KW-0808">Transferase</keyword>
<name>A0A7C5R1W8_9PROT</name>
<evidence type="ECO:0000256" key="3">
    <source>
        <dbReference type="RuleBase" id="RU004508"/>
    </source>
</evidence>
<protein>
    <submittedName>
        <fullName evidence="4">DegT/DnrJ/EryC1/StrS aminotransferase family protein</fullName>
    </submittedName>
</protein>
<dbReference type="Gene3D" id="3.40.640.10">
    <property type="entry name" value="Type I PLP-dependent aspartate aminotransferase-like (Major domain)"/>
    <property type="match status" value="1"/>
</dbReference>
<dbReference type="GO" id="GO:0030170">
    <property type="term" value="F:pyridoxal phosphate binding"/>
    <property type="evidence" value="ECO:0007669"/>
    <property type="project" value="TreeGrafter"/>
</dbReference>
<dbReference type="EMBL" id="DRMJ01000534">
    <property type="protein sequence ID" value="HHL43963.1"/>
    <property type="molecule type" value="Genomic_DNA"/>
</dbReference>
<comment type="caution">
    <text evidence="4">The sequence shown here is derived from an EMBL/GenBank/DDBJ whole genome shotgun (WGS) entry which is preliminary data.</text>
</comment>
<evidence type="ECO:0000313" key="4">
    <source>
        <dbReference type="EMBL" id="HHL43963.1"/>
    </source>
</evidence>
<feature type="active site" description="Proton acceptor" evidence="1">
    <location>
        <position position="191"/>
    </location>
</feature>
<dbReference type="GO" id="GO:0008483">
    <property type="term" value="F:transaminase activity"/>
    <property type="evidence" value="ECO:0007669"/>
    <property type="project" value="UniProtKB-KW"/>
</dbReference>
<dbReference type="InterPro" id="IPR015421">
    <property type="entry name" value="PyrdxlP-dep_Trfase_major"/>
</dbReference>
<evidence type="ECO:0000256" key="1">
    <source>
        <dbReference type="PIRSR" id="PIRSR000390-1"/>
    </source>
</evidence>
<dbReference type="Proteomes" id="UP000885830">
    <property type="component" value="Unassembled WGS sequence"/>
</dbReference>
<dbReference type="InterPro" id="IPR000653">
    <property type="entry name" value="DegT/StrS_aminotransferase"/>
</dbReference>
<evidence type="ECO:0000256" key="2">
    <source>
        <dbReference type="PIRSR" id="PIRSR000390-2"/>
    </source>
</evidence>
<dbReference type="GO" id="GO:0000271">
    <property type="term" value="P:polysaccharide biosynthetic process"/>
    <property type="evidence" value="ECO:0007669"/>
    <property type="project" value="TreeGrafter"/>
</dbReference>
<dbReference type="Gene3D" id="3.90.1150.10">
    <property type="entry name" value="Aspartate Aminotransferase, domain 1"/>
    <property type="match status" value="1"/>
</dbReference>
<dbReference type="PANTHER" id="PTHR30244">
    <property type="entry name" value="TRANSAMINASE"/>
    <property type="match status" value="1"/>
</dbReference>
<feature type="modified residue" description="N6-(pyridoxal phosphate)lysine" evidence="2">
    <location>
        <position position="191"/>
    </location>
</feature>
<dbReference type="PANTHER" id="PTHR30244:SF42">
    <property type="entry name" value="UDP-2-ACETAMIDO-2-DEOXY-3-OXO-D-GLUCURONATE AMINOTRANSFERASE"/>
    <property type="match status" value="1"/>
</dbReference>
<accession>A0A7C5R1W8</accession>
<dbReference type="InterPro" id="IPR015422">
    <property type="entry name" value="PyrdxlP-dep_Trfase_small"/>
</dbReference>
<reference evidence="4" key="1">
    <citation type="journal article" date="2020" name="mSystems">
        <title>Genome- and Community-Level Interaction Insights into Carbon Utilization and Element Cycling Functions of Hydrothermarchaeota in Hydrothermal Sediment.</title>
        <authorList>
            <person name="Zhou Z."/>
            <person name="Liu Y."/>
            <person name="Xu W."/>
            <person name="Pan J."/>
            <person name="Luo Z.H."/>
            <person name="Li M."/>
        </authorList>
    </citation>
    <scope>NUCLEOTIDE SEQUENCE [LARGE SCALE GENOMIC DNA]</scope>
    <source>
        <strain evidence="4">HyVt-485</strain>
    </source>
</reference>
<dbReference type="SUPFAM" id="SSF53383">
    <property type="entry name" value="PLP-dependent transferases"/>
    <property type="match status" value="1"/>
</dbReference>
<dbReference type="AlphaFoldDB" id="A0A7C5R1W8"/>
<proteinExistence type="inferred from homology"/>
<keyword evidence="2 3" id="KW-0663">Pyridoxal phosphate</keyword>